<dbReference type="PANTHER" id="PTHR43792:SF13">
    <property type="entry name" value="ACETYLTRANSFERASE"/>
    <property type="match status" value="1"/>
</dbReference>
<reference evidence="2 3" key="1">
    <citation type="submission" date="2021-06" db="EMBL/GenBank/DDBJ databases">
        <title>Sphingomonas sp. XMGL2, whole genome shotgun sequencing project.</title>
        <authorList>
            <person name="Zhao G."/>
            <person name="Shen L."/>
        </authorList>
    </citation>
    <scope>NUCLEOTIDE SEQUENCE [LARGE SCALE GENOMIC DNA]</scope>
    <source>
        <strain evidence="2 3">XMGL2</strain>
    </source>
</reference>
<evidence type="ECO:0000313" key="3">
    <source>
        <dbReference type="Proteomes" id="UP000776276"/>
    </source>
</evidence>
<dbReference type="PANTHER" id="PTHR43792">
    <property type="entry name" value="GNAT FAMILY, PUTATIVE (AFU_ORTHOLOGUE AFUA_3G00765)-RELATED-RELATED"/>
    <property type="match status" value="1"/>
</dbReference>
<dbReference type="Pfam" id="PF13302">
    <property type="entry name" value="Acetyltransf_3"/>
    <property type="match status" value="1"/>
</dbReference>
<accession>A0ABS6BKY8</accession>
<dbReference type="RefSeq" id="WP_216324835.1">
    <property type="nucleotide sequence ID" value="NZ_JAHKRT010000005.1"/>
</dbReference>
<organism evidence="2 3">
    <name type="scientific">Sphingomonas quercus</name>
    <dbReference type="NCBI Taxonomy" id="2842451"/>
    <lineage>
        <taxon>Bacteria</taxon>
        <taxon>Pseudomonadati</taxon>
        <taxon>Pseudomonadota</taxon>
        <taxon>Alphaproteobacteria</taxon>
        <taxon>Sphingomonadales</taxon>
        <taxon>Sphingomonadaceae</taxon>
        <taxon>Sphingomonas</taxon>
    </lineage>
</organism>
<protein>
    <submittedName>
        <fullName evidence="2">GNAT family N-acetyltransferase</fullName>
    </submittedName>
</protein>
<gene>
    <name evidence="2" type="ORF">KOF26_11560</name>
</gene>
<feature type="domain" description="N-acetyltransferase" evidence="1">
    <location>
        <begin position="1"/>
        <end position="156"/>
    </location>
</feature>
<comment type="caution">
    <text evidence="2">The sequence shown here is derived from an EMBL/GenBank/DDBJ whole genome shotgun (WGS) entry which is preliminary data.</text>
</comment>
<evidence type="ECO:0000313" key="2">
    <source>
        <dbReference type="EMBL" id="MBU3078507.1"/>
    </source>
</evidence>
<dbReference type="PROSITE" id="PS51186">
    <property type="entry name" value="GNAT"/>
    <property type="match status" value="1"/>
</dbReference>
<dbReference type="Proteomes" id="UP000776276">
    <property type="component" value="Unassembled WGS sequence"/>
</dbReference>
<keyword evidence="3" id="KW-1185">Reference proteome</keyword>
<name>A0ABS6BKY8_9SPHN</name>
<sequence>MMILEMTGEDFTSLLLGRAPRELTLTATTIAPPEVLAMLADLAARVSEQFSPAAWLIVEDHMLVGLCSVTRPPQDGVIDIGYGIAPSHRGRGIASRAVGAIAAWATDDRRVAAITAETSTANFASQAVLTRNGFVAVGNRLDEEDGPLICWRRPTG</sequence>
<dbReference type="InterPro" id="IPR000182">
    <property type="entry name" value="GNAT_dom"/>
</dbReference>
<proteinExistence type="predicted"/>
<dbReference type="InterPro" id="IPR051531">
    <property type="entry name" value="N-acetyltransferase"/>
</dbReference>
<dbReference type="CDD" id="cd04301">
    <property type="entry name" value="NAT_SF"/>
    <property type="match status" value="1"/>
</dbReference>
<dbReference type="EMBL" id="JAHKRT010000005">
    <property type="protein sequence ID" value="MBU3078507.1"/>
    <property type="molecule type" value="Genomic_DNA"/>
</dbReference>
<evidence type="ECO:0000259" key="1">
    <source>
        <dbReference type="PROSITE" id="PS51186"/>
    </source>
</evidence>